<dbReference type="OrthoDB" id="4093325at2759"/>
<feature type="chain" id="PRO_5011911711" description="Cell wall protein PhiA" evidence="1">
    <location>
        <begin position="19"/>
        <end position="184"/>
    </location>
</feature>
<evidence type="ECO:0000313" key="2">
    <source>
        <dbReference type="EMBL" id="RLL98490.1"/>
    </source>
</evidence>
<evidence type="ECO:0008006" key="4">
    <source>
        <dbReference type="Google" id="ProtNLM"/>
    </source>
</evidence>
<organism evidence="2 3">
    <name type="scientific">Aspergillus turcosus</name>
    <dbReference type="NCBI Taxonomy" id="1245748"/>
    <lineage>
        <taxon>Eukaryota</taxon>
        <taxon>Fungi</taxon>
        <taxon>Dikarya</taxon>
        <taxon>Ascomycota</taxon>
        <taxon>Pezizomycotina</taxon>
        <taxon>Eurotiomycetes</taxon>
        <taxon>Eurotiomycetidae</taxon>
        <taxon>Eurotiales</taxon>
        <taxon>Aspergillaceae</taxon>
        <taxon>Aspergillus</taxon>
        <taxon>Aspergillus subgen. Fumigati</taxon>
    </lineage>
</organism>
<protein>
    <recommendedName>
        <fullName evidence="4">Cell wall protein PhiA</fullName>
    </recommendedName>
</protein>
<keyword evidence="3" id="KW-1185">Reference proteome</keyword>
<dbReference type="PROSITE" id="PS51257">
    <property type="entry name" value="PROKAR_LIPOPROTEIN"/>
    <property type="match status" value="1"/>
</dbReference>
<gene>
    <name evidence="2" type="ORF">CFD26_103921</name>
</gene>
<reference evidence="2 3" key="1">
    <citation type="submission" date="2018-08" db="EMBL/GenBank/DDBJ databases">
        <title>Draft genome sequences of two Aspergillus turcosus clinical strains isolated from bronchoalveolar lavage fluid: one azole-susceptible and the other azole-resistant.</title>
        <authorList>
            <person name="Parent-Michaud M."/>
            <person name="Dufresne P.J."/>
            <person name="Fournier E."/>
            <person name="Martineau C."/>
            <person name="Moreira S."/>
            <person name="Perkins V."/>
            <person name="De Repentigny L."/>
            <person name="Dufresne S.F."/>
        </authorList>
    </citation>
    <scope>NUCLEOTIDE SEQUENCE [LARGE SCALE GENOMIC DNA]</scope>
    <source>
        <strain evidence="2">HMR AF 1038</strain>
    </source>
</reference>
<accession>A0A229XG86</accession>
<sequence>MQLKNFILAASAAATASAAACPAPSSKYFSVVAIHSGSDVQYKPFNAAVGSILAGLKSQNATCDSPDQQYATFYLQDGSLNLYSTSTTQEIYVDASGMGEGVIQYTTGGQGIPAGVSLNGWAINDENLLQWNNKSLIACPNSIDGAWSIWADAGVANPGGNTDCVSIAARVEEVFNPNSCVYTQ</sequence>
<dbReference type="EMBL" id="NIDN02000051">
    <property type="protein sequence ID" value="RLL98490.1"/>
    <property type="molecule type" value="Genomic_DNA"/>
</dbReference>
<keyword evidence="1" id="KW-0732">Signal</keyword>
<evidence type="ECO:0000313" key="3">
    <source>
        <dbReference type="Proteomes" id="UP000215289"/>
    </source>
</evidence>
<dbReference type="AlphaFoldDB" id="A0A229XG86"/>
<comment type="caution">
    <text evidence="2">The sequence shown here is derived from an EMBL/GenBank/DDBJ whole genome shotgun (WGS) entry which is preliminary data.</text>
</comment>
<proteinExistence type="predicted"/>
<feature type="signal peptide" evidence="1">
    <location>
        <begin position="1"/>
        <end position="18"/>
    </location>
</feature>
<dbReference type="Proteomes" id="UP000215289">
    <property type="component" value="Unassembled WGS sequence"/>
</dbReference>
<evidence type="ECO:0000256" key="1">
    <source>
        <dbReference type="SAM" id="SignalP"/>
    </source>
</evidence>
<name>A0A229XG86_9EURO</name>